<reference evidence="2 3" key="1">
    <citation type="submission" date="2020-07" db="EMBL/GenBank/DDBJ databases">
        <title>Comparative genomics of pyrophilous fungi reveals a link between fire events and developmental genes.</title>
        <authorList>
            <consortium name="DOE Joint Genome Institute"/>
            <person name="Steindorff A.S."/>
            <person name="Carver A."/>
            <person name="Calhoun S."/>
            <person name="Stillman K."/>
            <person name="Liu H."/>
            <person name="Lipzen A."/>
            <person name="Pangilinan J."/>
            <person name="Labutti K."/>
            <person name="Bruns T.D."/>
            <person name="Grigoriev I.V."/>
        </authorList>
    </citation>
    <scope>NUCLEOTIDE SEQUENCE [LARGE SCALE GENOMIC DNA]</scope>
    <source>
        <strain evidence="2 3">CBS 144469</strain>
    </source>
</reference>
<dbReference type="OrthoDB" id="3113590at2759"/>
<feature type="region of interest" description="Disordered" evidence="1">
    <location>
        <begin position="636"/>
        <end position="705"/>
    </location>
</feature>
<dbReference type="EMBL" id="JACGCI010000077">
    <property type="protein sequence ID" value="KAF6747890.1"/>
    <property type="molecule type" value="Genomic_DNA"/>
</dbReference>
<comment type="caution">
    <text evidence="2">The sequence shown here is derived from an EMBL/GenBank/DDBJ whole genome shotgun (WGS) entry which is preliminary data.</text>
</comment>
<feature type="compositionally biased region" description="Basic and acidic residues" evidence="1">
    <location>
        <begin position="67"/>
        <end position="81"/>
    </location>
</feature>
<evidence type="ECO:0000313" key="3">
    <source>
        <dbReference type="Proteomes" id="UP000521943"/>
    </source>
</evidence>
<accession>A0A8H6LYT0</accession>
<sequence>MDSDRVAWTRSRSIRVWELRVRISTRRRARGPGRAGETGNKTARGKLAGSEYSIATQDDARMISGNAKDKNTVQEERRNGTPDENQVTMLTEDMAWRLHTSMFSSSENSLATRRRLYSETRGRPEDLYFAYFNGIYLTVSRTSPGPIQVPRAGTPSPVGHRTGFKAARADLSRSRLRETGNGSQMIYLRAGQSLIGLRDLQGNMSAAPKPERAKSRDYDFGRIISPTLKSRLPSRWGWVVSSNLCHLFLPHKPLDFFLARFLLDLGLETSSRVFLPVMSEEVRESKCTRCAICLGIKGESCADFAENDLKINGDYPQEIFDALFKGLDNAQIAAKLLELKYLYKVEVLITHGEGSPYWLGNPNLGVKYSKLQSMLAIMAKRTKPGETPLVDPELRERLGAIVTKCRRIKEGKMLPGDMAVPTWRDGKSGASGGAGASRGTKRPSTGEAAPANKTRVVARSGGSSAVQNWRTPTQGPPNFYGLMCRTRELISTGDANSDGPEARVLGGLMAIRTQMFGLESQIDVMQELWTDLGRQHDAKTEELRDHLDDYESLAPRIAPADTVLPDDRVPSSRRAVAPTRRNELTEDRVVVNLRGTTRGPPPKALRESRSRVVKAIATPVAPKADTQVAVPLEAPVETPVASSSRDKGKARANPVRATRKKTWAEEVEAEDVRMVVSEGDEDDEDELESGDESDLSELPQGYRSD</sequence>
<evidence type="ECO:0000313" key="2">
    <source>
        <dbReference type="EMBL" id="KAF6747890.1"/>
    </source>
</evidence>
<gene>
    <name evidence="2" type="ORF">DFP72DRAFT_854079</name>
</gene>
<dbReference type="Proteomes" id="UP000521943">
    <property type="component" value="Unassembled WGS sequence"/>
</dbReference>
<feature type="region of interest" description="Disordered" evidence="1">
    <location>
        <begin position="416"/>
        <end position="478"/>
    </location>
</feature>
<keyword evidence="3" id="KW-1185">Reference proteome</keyword>
<protein>
    <submittedName>
        <fullName evidence="2">Uncharacterized protein</fullName>
    </submittedName>
</protein>
<organism evidence="2 3">
    <name type="scientific">Ephemerocybe angulata</name>
    <dbReference type="NCBI Taxonomy" id="980116"/>
    <lineage>
        <taxon>Eukaryota</taxon>
        <taxon>Fungi</taxon>
        <taxon>Dikarya</taxon>
        <taxon>Basidiomycota</taxon>
        <taxon>Agaricomycotina</taxon>
        <taxon>Agaricomycetes</taxon>
        <taxon>Agaricomycetidae</taxon>
        <taxon>Agaricales</taxon>
        <taxon>Agaricineae</taxon>
        <taxon>Psathyrellaceae</taxon>
        <taxon>Ephemerocybe</taxon>
    </lineage>
</organism>
<name>A0A8H6LYT0_9AGAR</name>
<proteinExistence type="predicted"/>
<feature type="compositionally biased region" description="Acidic residues" evidence="1">
    <location>
        <begin position="678"/>
        <end position="695"/>
    </location>
</feature>
<dbReference type="AlphaFoldDB" id="A0A8H6LYT0"/>
<evidence type="ECO:0000256" key="1">
    <source>
        <dbReference type="SAM" id="MobiDB-lite"/>
    </source>
</evidence>
<feature type="compositionally biased region" description="Polar residues" evidence="1">
    <location>
        <begin position="461"/>
        <end position="473"/>
    </location>
</feature>
<feature type="region of interest" description="Disordered" evidence="1">
    <location>
        <begin position="26"/>
        <end position="84"/>
    </location>
</feature>